<organism evidence="1 2">
    <name type="scientific">Fluviispira sanaruensis</name>
    <dbReference type="NCBI Taxonomy" id="2493639"/>
    <lineage>
        <taxon>Bacteria</taxon>
        <taxon>Pseudomonadati</taxon>
        <taxon>Bdellovibrionota</taxon>
        <taxon>Oligoflexia</taxon>
        <taxon>Silvanigrellales</taxon>
        <taxon>Silvanigrellaceae</taxon>
        <taxon>Fluviispira</taxon>
    </lineage>
</organism>
<sequence length="224" mass="26125">MLMNSIIKSFIKLIFLIFFTISCSKKSGKNILSRNENGYEIPKDILIHNEKPSSGIPHYFKMATFEYFWDEGKLKYSNDIKANGISRNKNLHVFNEEYPGIPIKIVSPDNVPNTEYKISFKTDFNITSCRGLYFKLSKNKDFILVNSFSMLPRESCVVLISVSTPDKLNKISRNLTITWNKNYSYWCENNANFNYELDRYLGRDLCSQSKSRNNNSLQNSKCYF</sequence>
<dbReference type="Proteomes" id="UP000291236">
    <property type="component" value="Chromosome"/>
</dbReference>
<evidence type="ECO:0000313" key="1">
    <source>
        <dbReference type="EMBL" id="BBH51869.1"/>
    </source>
</evidence>
<accession>A0A4P2VKP4</accession>
<name>A0A4P2VKP4_FLUSA</name>
<protein>
    <submittedName>
        <fullName evidence="1">Uncharacterized protein</fullName>
    </submittedName>
</protein>
<dbReference type="EMBL" id="AP019368">
    <property type="protein sequence ID" value="BBH51869.1"/>
    <property type="molecule type" value="Genomic_DNA"/>
</dbReference>
<reference evidence="1 2" key="1">
    <citation type="submission" date="2018-12" db="EMBL/GenBank/DDBJ databases">
        <title>Rubrispira sanarue gen. nov., sp., nov., a member of the order Silvanigrellales, isolated from a brackish lake in Hamamatsu Japan.</title>
        <authorList>
            <person name="Maejima Y."/>
            <person name="Iino T."/>
            <person name="Muraguchi Y."/>
            <person name="Fukuda K."/>
            <person name="Nojiri H."/>
            <person name="Ohkuma M."/>
            <person name="Moriuchi R."/>
            <person name="Dohra H."/>
            <person name="Kimbara K."/>
            <person name="Shintani M."/>
        </authorList>
    </citation>
    <scope>NUCLEOTIDE SEQUENCE [LARGE SCALE GENOMIC DNA]</scope>
    <source>
        <strain evidence="1 2">RF1110005</strain>
    </source>
</reference>
<dbReference type="AlphaFoldDB" id="A0A4P2VKP4"/>
<evidence type="ECO:0000313" key="2">
    <source>
        <dbReference type="Proteomes" id="UP000291236"/>
    </source>
</evidence>
<proteinExistence type="predicted"/>
<keyword evidence="2" id="KW-1185">Reference proteome</keyword>
<dbReference type="KEGG" id="sbf:JCM31447_02930"/>
<gene>
    <name evidence="1" type="ORF">JCM31447_02930</name>
</gene>